<reference evidence="2 3" key="1">
    <citation type="submission" date="2016-10" db="EMBL/GenBank/DDBJ databases">
        <authorList>
            <person name="de Groot N.N."/>
        </authorList>
    </citation>
    <scope>NUCLEOTIDE SEQUENCE [LARGE SCALE GENOMIC DNA]</scope>
    <source>
        <strain evidence="2 3">OK461</strain>
    </source>
</reference>
<evidence type="ECO:0000313" key="2">
    <source>
        <dbReference type="EMBL" id="SFG37389.1"/>
    </source>
</evidence>
<feature type="transmembrane region" description="Helical" evidence="1">
    <location>
        <begin position="12"/>
        <end position="28"/>
    </location>
</feature>
<proteinExistence type="predicted"/>
<feature type="transmembrane region" description="Helical" evidence="1">
    <location>
        <begin position="107"/>
        <end position="128"/>
    </location>
</feature>
<dbReference type="EMBL" id="FONR01000019">
    <property type="protein sequence ID" value="SFG37389.1"/>
    <property type="molecule type" value="Genomic_DNA"/>
</dbReference>
<keyword evidence="1" id="KW-0472">Membrane</keyword>
<dbReference type="Proteomes" id="UP000181942">
    <property type="component" value="Unassembled WGS sequence"/>
</dbReference>
<dbReference type="OrthoDB" id="4302281at2"/>
<dbReference type="AlphaFoldDB" id="A0A1I2RD33"/>
<evidence type="ECO:0000256" key="1">
    <source>
        <dbReference type="SAM" id="Phobius"/>
    </source>
</evidence>
<gene>
    <name evidence="2" type="ORF">SAMN02787118_119156</name>
</gene>
<keyword evidence="1" id="KW-0812">Transmembrane</keyword>
<feature type="transmembrane region" description="Helical" evidence="1">
    <location>
        <begin position="64"/>
        <end position="86"/>
    </location>
</feature>
<sequence>MSLHLTTGDWAVIAGVSTIIYLVAMRWCMPTPKAKRQISFVPLGGSVFLVSNAVVEGYSVSFTLYLYSCLLLAFVVMLVPVGKRVAADTLEQEQKPWEKVPLNTFSLYWFAFSSTGCIVAMLYIWPAIN</sequence>
<dbReference type="RefSeq" id="WP_075031759.1">
    <property type="nucleotide sequence ID" value="NZ_FONR01000019.1"/>
</dbReference>
<organism evidence="2 3">
    <name type="scientific">Streptomyces mirabilis</name>
    <dbReference type="NCBI Taxonomy" id="68239"/>
    <lineage>
        <taxon>Bacteria</taxon>
        <taxon>Bacillati</taxon>
        <taxon>Actinomycetota</taxon>
        <taxon>Actinomycetes</taxon>
        <taxon>Kitasatosporales</taxon>
        <taxon>Streptomycetaceae</taxon>
        <taxon>Streptomyces</taxon>
    </lineage>
</organism>
<accession>A0A1I2RD33</accession>
<name>A0A1I2RD33_9ACTN</name>
<feature type="transmembrane region" description="Helical" evidence="1">
    <location>
        <begin position="40"/>
        <end position="58"/>
    </location>
</feature>
<protein>
    <submittedName>
        <fullName evidence="2">Uncharacterized protein</fullName>
    </submittedName>
</protein>
<evidence type="ECO:0000313" key="3">
    <source>
        <dbReference type="Proteomes" id="UP000181942"/>
    </source>
</evidence>
<keyword evidence="1" id="KW-1133">Transmembrane helix</keyword>